<evidence type="ECO:0000313" key="5">
    <source>
        <dbReference type="Proteomes" id="UP000283497"/>
    </source>
</evidence>
<dbReference type="RefSeq" id="WP_117982817.1">
    <property type="nucleotide sequence ID" value="NZ_QRNJ01000025.1"/>
</dbReference>
<accession>A0A374NJ62</accession>
<feature type="compositionally biased region" description="Low complexity" evidence="1">
    <location>
        <begin position="194"/>
        <end position="211"/>
    </location>
</feature>
<dbReference type="Proteomes" id="UP000283497">
    <property type="component" value="Unassembled WGS sequence"/>
</dbReference>
<organism evidence="2 4">
    <name type="scientific">Anaerobutyricum hallii</name>
    <dbReference type="NCBI Taxonomy" id="39488"/>
    <lineage>
        <taxon>Bacteria</taxon>
        <taxon>Bacillati</taxon>
        <taxon>Bacillota</taxon>
        <taxon>Clostridia</taxon>
        <taxon>Lachnospirales</taxon>
        <taxon>Lachnospiraceae</taxon>
        <taxon>Anaerobutyricum</taxon>
    </lineage>
</organism>
<evidence type="ECO:0000313" key="4">
    <source>
        <dbReference type="Proteomes" id="UP000262524"/>
    </source>
</evidence>
<protein>
    <submittedName>
        <fullName evidence="2">Uncharacterized protein</fullName>
    </submittedName>
</protein>
<dbReference type="EMBL" id="QSOE01000067">
    <property type="protein sequence ID" value="RGI85551.1"/>
    <property type="molecule type" value="Genomic_DNA"/>
</dbReference>
<sequence length="273" mass="30932">MMVKIGLYWQHDLDLVALYMHPDFEFTKWMKLMVLYLSDHNIINNKDFQEKYENLFGKATGEYHNVAQEGFHIPLPSSVPYHLNLSDSFAHFYLNPANKMEEKAIKYLLGFRYGSRSNGLKVLFRSFLDGVYMEPYFNEVMFSSLSRRKRNTTSKASKTTLSSKKTKQKKVIATGNNLNNTTHAEDVSLDKTSKTYPSESSSVSVKGVVPSDTSSVSIKEEKKDATEPFNKETIESIPENTISETLSKEADEELDDSGFDMFGAVSKLMGGGF</sequence>
<dbReference type="Proteomes" id="UP000262524">
    <property type="component" value="Unassembled WGS sequence"/>
</dbReference>
<evidence type="ECO:0000313" key="3">
    <source>
        <dbReference type="EMBL" id="RHK39422.1"/>
    </source>
</evidence>
<feature type="compositionally biased region" description="Low complexity" evidence="1">
    <location>
        <begin position="153"/>
        <end position="163"/>
    </location>
</feature>
<dbReference type="EMBL" id="QRNJ01000025">
    <property type="protein sequence ID" value="RHK39422.1"/>
    <property type="molecule type" value="Genomic_DNA"/>
</dbReference>
<proteinExistence type="predicted"/>
<comment type="caution">
    <text evidence="2">The sequence shown here is derived from an EMBL/GenBank/DDBJ whole genome shotgun (WGS) entry which is preliminary data.</text>
</comment>
<feature type="region of interest" description="Disordered" evidence="1">
    <location>
        <begin position="148"/>
        <end position="232"/>
    </location>
</feature>
<evidence type="ECO:0000313" key="2">
    <source>
        <dbReference type="EMBL" id="RGI85551.1"/>
    </source>
</evidence>
<dbReference type="AlphaFoldDB" id="A0A374NJ62"/>
<feature type="compositionally biased region" description="Basic and acidic residues" evidence="1">
    <location>
        <begin position="218"/>
        <end position="232"/>
    </location>
</feature>
<evidence type="ECO:0000256" key="1">
    <source>
        <dbReference type="SAM" id="MobiDB-lite"/>
    </source>
</evidence>
<name>A0A374NJ62_9FIRM</name>
<gene>
    <name evidence="3" type="ORF">DW068_07495</name>
    <name evidence="2" type="ORF">DXD91_10040</name>
</gene>
<feature type="compositionally biased region" description="Basic and acidic residues" evidence="1">
    <location>
        <begin position="183"/>
        <end position="193"/>
    </location>
</feature>
<reference evidence="4 5" key="1">
    <citation type="submission" date="2018-08" db="EMBL/GenBank/DDBJ databases">
        <title>A genome reference for cultivated species of the human gut microbiota.</title>
        <authorList>
            <person name="Zou Y."/>
            <person name="Xue W."/>
            <person name="Luo G."/>
        </authorList>
    </citation>
    <scope>NUCLEOTIDE SEQUENCE [LARGE SCALE GENOMIC DNA]</scope>
    <source>
        <strain evidence="3 5">AF45-14BH</strain>
        <strain evidence="2 4">TM10-1AC</strain>
    </source>
</reference>